<dbReference type="PANTHER" id="PTHR43027">
    <property type="entry name" value="DOXORUBICIN RESISTANCE ABC TRANSPORTER PERMEASE PROTEIN DRRC-RELATED"/>
    <property type="match status" value="1"/>
</dbReference>
<dbReference type="PANTHER" id="PTHR43027:SF2">
    <property type="entry name" value="TRANSPORT PERMEASE PROTEIN"/>
    <property type="match status" value="1"/>
</dbReference>
<keyword evidence="5" id="KW-0813">Transport</keyword>
<dbReference type="Pfam" id="PF01061">
    <property type="entry name" value="ABC2_membrane"/>
    <property type="match status" value="1"/>
</dbReference>
<dbReference type="PIRSF" id="PIRSF006648">
    <property type="entry name" value="DrrB"/>
    <property type="match status" value="1"/>
</dbReference>
<keyword evidence="2 5" id="KW-0812">Transmembrane</keyword>
<keyword evidence="4 5" id="KW-0472">Membrane</keyword>
<evidence type="ECO:0000256" key="3">
    <source>
        <dbReference type="ARBA" id="ARBA00022989"/>
    </source>
</evidence>
<comment type="similarity">
    <text evidence="5">Belongs to the ABC-2 integral membrane protein family.</text>
</comment>
<evidence type="ECO:0000313" key="7">
    <source>
        <dbReference type="EMBL" id="MBL0386961.1"/>
    </source>
</evidence>
<keyword evidence="5" id="KW-1003">Cell membrane</keyword>
<dbReference type="InterPro" id="IPR047817">
    <property type="entry name" value="ABC2_TM_bact-type"/>
</dbReference>
<dbReference type="EMBL" id="JAEQNB010000002">
    <property type="protein sequence ID" value="MBL0386961.1"/>
    <property type="molecule type" value="Genomic_DNA"/>
</dbReference>
<gene>
    <name evidence="7" type="ORF">JJB07_09870</name>
</gene>
<feature type="transmembrane region" description="Helical" evidence="5">
    <location>
        <begin position="167"/>
        <end position="185"/>
    </location>
</feature>
<evidence type="ECO:0000256" key="5">
    <source>
        <dbReference type="RuleBase" id="RU361157"/>
    </source>
</evidence>
<dbReference type="InterPro" id="IPR052902">
    <property type="entry name" value="ABC-2_transporter"/>
</dbReference>
<evidence type="ECO:0000256" key="4">
    <source>
        <dbReference type="ARBA" id="ARBA00023136"/>
    </source>
</evidence>
<evidence type="ECO:0000256" key="1">
    <source>
        <dbReference type="ARBA" id="ARBA00004141"/>
    </source>
</evidence>
<dbReference type="Proteomes" id="UP000602284">
    <property type="component" value="Unassembled WGS sequence"/>
</dbReference>
<comment type="subcellular location">
    <subcellularLocation>
        <location evidence="5">Cell membrane</location>
        <topology evidence="5">Multi-pass membrane protein</topology>
    </subcellularLocation>
    <subcellularLocation>
        <location evidence="1">Membrane</location>
        <topology evidence="1">Multi-pass membrane protein</topology>
    </subcellularLocation>
</comment>
<dbReference type="PRINTS" id="PR00164">
    <property type="entry name" value="ABC2TRNSPORT"/>
</dbReference>
<comment type="caution">
    <text evidence="7">The sequence shown here is derived from an EMBL/GenBank/DDBJ whole genome shotgun (WGS) entry which is preliminary data.</text>
</comment>
<dbReference type="PROSITE" id="PS51012">
    <property type="entry name" value="ABC_TM2"/>
    <property type="match status" value="1"/>
</dbReference>
<feature type="transmembrane region" description="Helical" evidence="5">
    <location>
        <begin position="133"/>
        <end position="155"/>
    </location>
</feature>
<evidence type="ECO:0000259" key="6">
    <source>
        <dbReference type="PROSITE" id="PS51012"/>
    </source>
</evidence>
<accession>A0ABS1J9L2</accession>
<keyword evidence="8" id="KW-1185">Reference proteome</keyword>
<feature type="transmembrane region" description="Helical" evidence="5">
    <location>
        <begin position="53"/>
        <end position="74"/>
    </location>
</feature>
<name>A0ABS1J9L2_9BACL</name>
<proteinExistence type="inferred from homology"/>
<feature type="transmembrane region" description="Helical" evidence="5">
    <location>
        <begin position="95"/>
        <end position="121"/>
    </location>
</feature>
<dbReference type="InterPro" id="IPR013525">
    <property type="entry name" value="ABC2_TM"/>
</dbReference>
<keyword evidence="3 5" id="KW-1133">Transmembrane helix</keyword>
<feature type="domain" description="ABC transmembrane type-2" evidence="6">
    <location>
        <begin position="18"/>
        <end position="243"/>
    </location>
</feature>
<protein>
    <recommendedName>
        <fullName evidence="5">Transport permease protein</fullName>
    </recommendedName>
</protein>
<feature type="transmembrane region" description="Helical" evidence="5">
    <location>
        <begin position="219"/>
        <end position="237"/>
    </location>
</feature>
<dbReference type="InterPro" id="IPR000412">
    <property type="entry name" value="ABC_2_transport"/>
</dbReference>
<organism evidence="7 8">
    <name type="scientific">Tumebacillus amylolyticus</name>
    <dbReference type="NCBI Taxonomy" id="2801339"/>
    <lineage>
        <taxon>Bacteria</taxon>
        <taxon>Bacillati</taxon>
        <taxon>Bacillota</taxon>
        <taxon>Bacilli</taxon>
        <taxon>Bacillales</taxon>
        <taxon>Alicyclobacillaceae</taxon>
        <taxon>Tumebacillus</taxon>
    </lineage>
</organism>
<evidence type="ECO:0000256" key="2">
    <source>
        <dbReference type="ARBA" id="ARBA00022692"/>
    </source>
</evidence>
<feature type="transmembrane region" description="Helical" evidence="5">
    <location>
        <begin position="12"/>
        <end position="33"/>
    </location>
</feature>
<evidence type="ECO:0000313" key="8">
    <source>
        <dbReference type="Proteomes" id="UP000602284"/>
    </source>
</evidence>
<reference evidence="7 8" key="1">
    <citation type="submission" date="2021-01" db="EMBL/GenBank/DDBJ databases">
        <title>Tumebacillus sp. strain ITR2 16S ribosomal RNA gene Genome sequencing and assembly.</title>
        <authorList>
            <person name="Kang M."/>
        </authorList>
    </citation>
    <scope>NUCLEOTIDE SEQUENCE [LARGE SCALE GENOMIC DNA]</scope>
    <source>
        <strain evidence="7 8">ITR2</strain>
    </source>
</reference>
<sequence>MMLTHAGFEIKMFFREIISVFFTFLLPAISFIFFGMMDGSQMYDGHNYIDTYIPGMVGIIIFSTAFFSIGMQVVMDREKGIYKRLRATPLTPLTVFVSIVAKGFFVIYFGALEIMLIAKFLFKGTLSDTIFDFYIAVTISALAFFACGFLIASFAKRMQTAMAISMVLMYPMMFLSGSTIPLSTLPKAMQILSNFIPMTYSVELMRKAWTGELWTSASIRPIAVLLGILIVGAFIGAKRFKWDN</sequence>